<organism evidence="2 3">
    <name type="scientific">Athelia psychrophila</name>
    <dbReference type="NCBI Taxonomy" id="1759441"/>
    <lineage>
        <taxon>Eukaryota</taxon>
        <taxon>Fungi</taxon>
        <taxon>Dikarya</taxon>
        <taxon>Basidiomycota</taxon>
        <taxon>Agaricomycotina</taxon>
        <taxon>Agaricomycetes</taxon>
        <taxon>Agaricomycetidae</taxon>
        <taxon>Atheliales</taxon>
        <taxon>Atheliaceae</taxon>
        <taxon>Athelia</taxon>
    </lineage>
</organism>
<keyword evidence="3" id="KW-1185">Reference proteome</keyword>
<sequence>MGLRSTIHAPGKCVTTPEGQNVEKRPWNELVEKLEKIGPGVTQNLEQRRTYGTYLLKWGSFPGPVQGADGCQYALWEVLTPMFYLAGLVLVQQQFEQESLAKGREGSRKLG</sequence>
<protein>
    <submittedName>
        <fullName evidence="2">Uncharacterized protein</fullName>
    </submittedName>
</protein>
<evidence type="ECO:0000313" key="2">
    <source>
        <dbReference type="EMBL" id="KZP07375.1"/>
    </source>
</evidence>
<name>A0A167XML8_9AGAM</name>
<evidence type="ECO:0000256" key="1">
    <source>
        <dbReference type="SAM" id="MobiDB-lite"/>
    </source>
</evidence>
<dbReference type="EMBL" id="KV417753">
    <property type="protein sequence ID" value="KZP07375.1"/>
    <property type="molecule type" value="Genomic_DNA"/>
</dbReference>
<dbReference type="OrthoDB" id="542013at2759"/>
<feature type="region of interest" description="Disordered" evidence="1">
    <location>
        <begin position="1"/>
        <end position="20"/>
    </location>
</feature>
<gene>
    <name evidence="2" type="ORF">FIBSPDRAFT_902113</name>
</gene>
<evidence type="ECO:0000313" key="3">
    <source>
        <dbReference type="Proteomes" id="UP000076532"/>
    </source>
</evidence>
<dbReference type="AlphaFoldDB" id="A0A167XML8"/>
<dbReference type="Proteomes" id="UP000076532">
    <property type="component" value="Unassembled WGS sequence"/>
</dbReference>
<reference evidence="2 3" key="1">
    <citation type="journal article" date="2016" name="Mol. Biol. Evol.">
        <title>Comparative Genomics of Early-Diverging Mushroom-Forming Fungi Provides Insights into the Origins of Lignocellulose Decay Capabilities.</title>
        <authorList>
            <person name="Nagy L.G."/>
            <person name="Riley R."/>
            <person name="Tritt A."/>
            <person name="Adam C."/>
            <person name="Daum C."/>
            <person name="Floudas D."/>
            <person name="Sun H."/>
            <person name="Yadav J.S."/>
            <person name="Pangilinan J."/>
            <person name="Larsson K.H."/>
            <person name="Matsuura K."/>
            <person name="Barry K."/>
            <person name="Labutti K."/>
            <person name="Kuo R."/>
            <person name="Ohm R.A."/>
            <person name="Bhattacharya S.S."/>
            <person name="Shirouzu T."/>
            <person name="Yoshinaga Y."/>
            <person name="Martin F.M."/>
            <person name="Grigoriev I.V."/>
            <person name="Hibbett D.S."/>
        </authorList>
    </citation>
    <scope>NUCLEOTIDE SEQUENCE [LARGE SCALE GENOMIC DNA]</scope>
    <source>
        <strain evidence="2 3">CBS 109695</strain>
    </source>
</reference>
<accession>A0A167XML8</accession>
<proteinExistence type="predicted"/>